<dbReference type="Proteomes" id="UP000190367">
    <property type="component" value="Unassembled WGS sequence"/>
</dbReference>
<reference evidence="3" key="1">
    <citation type="submission" date="2017-02" db="EMBL/GenBank/DDBJ databases">
        <authorList>
            <person name="Varghese N."/>
            <person name="Submissions S."/>
        </authorList>
    </citation>
    <scope>NUCLEOTIDE SEQUENCE [LARGE SCALE GENOMIC DNA]</scope>
    <source>
        <strain evidence="3">DSM 22224</strain>
    </source>
</reference>
<feature type="signal peptide" evidence="1">
    <location>
        <begin position="1"/>
        <end position="21"/>
    </location>
</feature>
<sequence length="174" mass="17433">MKKVLSLMVIVSAIFAGKAVAQTSATATANASATIITPITLTKTLDMNFGILASSPIPGTLKLSPAGIRTTTGGVSTLPTTGTVTPALFSVAGENGYTYAITLPILPVVLNNTTVPGAFMLASAFTSSPSVITGGLLTGGSQALNVGATLFVGPNQAAGVYNSLLPFPVTVNYN</sequence>
<dbReference type="OrthoDB" id="1436810at2"/>
<dbReference type="Pfam" id="PF14352">
    <property type="entry name" value="DUF4402"/>
    <property type="match status" value="1"/>
</dbReference>
<gene>
    <name evidence="2" type="ORF">SAMN04488128_108159</name>
</gene>
<evidence type="ECO:0000256" key="1">
    <source>
        <dbReference type="SAM" id="SignalP"/>
    </source>
</evidence>
<evidence type="ECO:0000313" key="2">
    <source>
        <dbReference type="EMBL" id="SKA47312.1"/>
    </source>
</evidence>
<accession>A0A1T4U3H8</accession>
<dbReference type="EMBL" id="FUWZ01000008">
    <property type="protein sequence ID" value="SKA47312.1"/>
    <property type="molecule type" value="Genomic_DNA"/>
</dbReference>
<dbReference type="InterPro" id="IPR025514">
    <property type="entry name" value="DUF4402"/>
</dbReference>
<evidence type="ECO:0000313" key="3">
    <source>
        <dbReference type="Proteomes" id="UP000190367"/>
    </source>
</evidence>
<keyword evidence="3" id="KW-1185">Reference proteome</keyword>
<feature type="chain" id="PRO_5013092078" description="DUF4402 domain-containing protein" evidence="1">
    <location>
        <begin position="22"/>
        <end position="174"/>
    </location>
</feature>
<protein>
    <recommendedName>
        <fullName evidence="4">DUF4402 domain-containing protein</fullName>
    </recommendedName>
</protein>
<dbReference type="RefSeq" id="WP_078673208.1">
    <property type="nucleotide sequence ID" value="NZ_FUWZ01000008.1"/>
</dbReference>
<name>A0A1T4U3H8_9BACT</name>
<organism evidence="2 3">
    <name type="scientific">Chitinophaga eiseniae</name>
    <dbReference type="NCBI Taxonomy" id="634771"/>
    <lineage>
        <taxon>Bacteria</taxon>
        <taxon>Pseudomonadati</taxon>
        <taxon>Bacteroidota</taxon>
        <taxon>Chitinophagia</taxon>
        <taxon>Chitinophagales</taxon>
        <taxon>Chitinophagaceae</taxon>
        <taxon>Chitinophaga</taxon>
    </lineage>
</organism>
<evidence type="ECO:0008006" key="4">
    <source>
        <dbReference type="Google" id="ProtNLM"/>
    </source>
</evidence>
<dbReference type="STRING" id="634771.SAMN04488128_108159"/>
<proteinExistence type="predicted"/>
<dbReference type="AlphaFoldDB" id="A0A1T4U3H8"/>
<keyword evidence="1" id="KW-0732">Signal</keyword>